<feature type="domain" description="N-acetylmuramoyl-L-alanine amidase" evidence="1">
    <location>
        <begin position="50"/>
        <end position="190"/>
    </location>
</feature>
<name>A0A2P4R7U9_9LACO</name>
<sequence length="324" mass="36579">MSRKRIVLLFTFLGMLLFIFNGKTVQAGTVNDYIISNKIQPAQIQNHEGTFSVWTPYENGVGKPEGVVIHETADDHVSATAENEATYFNNNWNYIEAYVHAFVDNNEIINIHSTDYGVWGAGPTANAKYIQVELCHTHDYDSFARSIANDAYYTASKLIQYNLPDKPTVTILSHDQISKTYGETDHTDPVGYFNNWGYSMDQLYDMIGYYYNNLKDSGNVYGNNANSDLPTTNSANVINVNNTNGSYVPLVAFNNGVATKINNRALANKTAWYTDQTQDYNGVTYHRVATNEWVAANYGCTINRVDRHFAINSIFVYHLLIKLF</sequence>
<dbReference type="GO" id="GO:0008745">
    <property type="term" value="F:N-acetylmuramoyl-L-alanine amidase activity"/>
    <property type="evidence" value="ECO:0007669"/>
    <property type="project" value="InterPro"/>
</dbReference>
<reference evidence="2" key="1">
    <citation type="submission" date="2018-01" db="EMBL/GenBank/DDBJ databases">
        <title>Genome sequnecing of Lactobacillus formosensis KACC 18721.</title>
        <authorList>
            <person name="Kim S.-J."/>
            <person name="Heo J."/>
        </authorList>
    </citation>
    <scope>NUCLEOTIDE SEQUENCE</scope>
    <source>
        <strain evidence="2">KACC 18721</strain>
    </source>
</reference>
<evidence type="ECO:0000259" key="1">
    <source>
        <dbReference type="SMART" id="SM00644"/>
    </source>
</evidence>
<dbReference type="CDD" id="cd06583">
    <property type="entry name" value="PGRP"/>
    <property type="match status" value="1"/>
</dbReference>
<dbReference type="Gene3D" id="3.40.80.10">
    <property type="entry name" value="Peptidoglycan recognition protein-like"/>
    <property type="match status" value="1"/>
</dbReference>
<dbReference type="SMART" id="SM00644">
    <property type="entry name" value="Ami_2"/>
    <property type="match status" value="1"/>
</dbReference>
<dbReference type="AlphaFoldDB" id="A0A2P4R7U9"/>
<dbReference type="GO" id="GO:0009253">
    <property type="term" value="P:peptidoglycan catabolic process"/>
    <property type="evidence" value="ECO:0007669"/>
    <property type="project" value="InterPro"/>
</dbReference>
<proteinExistence type="predicted"/>
<dbReference type="Pfam" id="PF01510">
    <property type="entry name" value="Amidase_2"/>
    <property type="match status" value="1"/>
</dbReference>
<evidence type="ECO:0000313" key="2">
    <source>
        <dbReference type="EMBL" id="POH37313.1"/>
    </source>
</evidence>
<accession>A0A2P4R7U9</accession>
<dbReference type="InterPro" id="IPR002502">
    <property type="entry name" value="Amidase_domain"/>
</dbReference>
<gene>
    <name evidence="2" type="ORF">C2R26_03580</name>
</gene>
<organism evidence="2">
    <name type="scientific">Companilactobacillus formosensis</name>
    <dbReference type="NCBI Taxonomy" id="1617889"/>
    <lineage>
        <taxon>Bacteria</taxon>
        <taxon>Bacillati</taxon>
        <taxon>Bacillota</taxon>
        <taxon>Bacilli</taxon>
        <taxon>Lactobacillales</taxon>
        <taxon>Lactobacillaceae</taxon>
        <taxon>Companilactobacillus</taxon>
    </lineage>
</organism>
<comment type="caution">
    <text evidence="2">The sequence shown here is derived from an EMBL/GenBank/DDBJ whole genome shotgun (WGS) entry which is preliminary data.</text>
</comment>
<dbReference type="EMBL" id="PPWZ01000022">
    <property type="protein sequence ID" value="POH37313.1"/>
    <property type="molecule type" value="Genomic_DNA"/>
</dbReference>
<dbReference type="InterPro" id="IPR036505">
    <property type="entry name" value="Amidase/PGRP_sf"/>
</dbReference>
<protein>
    <submittedName>
        <fullName evidence="2">N-acetylmuramoyl-L-alanine amidase</fullName>
    </submittedName>
</protein>
<dbReference type="SUPFAM" id="SSF55846">
    <property type="entry name" value="N-acetylmuramoyl-L-alanine amidase-like"/>
    <property type="match status" value="1"/>
</dbReference>